<organism evidence="1 2">
    <name type="scientific">Pyrenophora tritici-repentis</name>
    <dbReference type="NCBI Taxonomy" id="45151"/>
    <lineage>
        <taxon>Eukaryota</taxon>
        <taxon>Fungi</taxon>
        <taxon>Dikarya</taxon>
        <taxon>Ascomycota</taxon>
        <taxon>Pezizomycotina</taxon>
        <taxon>Dothideomycetes</taxon>
        <taxon>Pleosporomycetidae</taxon>
        <taxon>Pleosporales</taxon>
        <taxon>Pleosporineae</taxon>
        <taxon>Pleosporaceae</taxon>
        <taxon>Pyrenophora</taxon>
    </lineage>
</organism>
<comment type="caution">
    <text evidence="1">The sequence shown here is derived from an EMBL/GenBank/DDBJ whole genome shotgun (WGS) entry which is preliminary data.</text>
</comment>
<reference evidence="2" key="1">
    <citation type="journal article" date="2022" name="Microb. Genom.">
        <title>A global pangenome for the wheat fungal pathogen Pyrenophora tritici-repentis and prediction of effector protein structural homology.</title>
        <authorList>
            <person name="Moolhuijzen P.M."/>
            <person name="See P.T."/>
            <person name="Shi G."/>
            <person name="Powell H.R."/>
            <person name="Cockram J."/>
            <person name="Jorgensen L.N."/>
            <person name="Benslimane H."/>
            <person name="Strelkov S.E."/>
            <person name="Turner J."/>
            <person name="Liu Z."/>
            <person name="Moffat C.S."/>
        </authorList>
    </citation>
    <scope>NUCLEOTIDE SEQUENCE [LARGE SCALE GENOMIC DNA]</scope>
</reference>
<dbReference type="Proteomes" id="UP000249757">
    <property type="component" value="Unassembled WGS sequence"/>
</dbReference>
<protein>
    <submittedName>
        <fullName evidence="1">Uncharacterized protein</fullName>
    </submittedName>
</protein>
<name>A0A922NCQ3_9PLEO</name>
<evidence type="ECO:0000313" key="2">
    <source>
        <dbReference type="Proteomes" id="UP000249757"/>
    </source>
</evidence>
<evidence type="ECO:0000313" key="1">
    <source>
        <dbReference type="EMBL" id="KAI1515464.1"/>
    </source>
</evidence>
<accession>A0A922NCQ3</accession>
<keyword evidence="2" id="KW-1185">Reference proteome</keyword>
<gene>
    <name evidence="1" type="ORF">Ptr86124_005465</name>
</gene>
<sequence>MINSLANTIVICIGDFIGQQDPEIIFHGRPPRNFKEASKRLSMALGILDITKEDKKYSNMSRRIKGTCFIDHFGLDEPVETTAEQDAQVKELLTSMCDPKQAAKRLELLNPPLDWSESKRTVLAGSFSLLPKDELQPIKTVEYLQRYIDMLKVRR</sequence>
<proteinExistence type="predicted"/>
<dbReference type="AlphaFoldDB" id="A0A922NCQ3"/>
<dbReference type="EMBL" id="NRDI02000006">
    <property type="protein sequence ID" value="KAI1515464.1"/>
    <property type="molecule type" value="Genomic_DNA"/>
</dbReference>